<feature type="compositionally biased region" description="Pro residues" evidence="1">
    <location>
        <begin position="597"/>
        <end position="610"/>
    </location>
</feature>
<evidence type="ECO:0000313" key="3">
    <source>
        <dbReference type="EMBL" id="MBA4709282.1"/>
    </source>
</evidence>
<comment type="caution">
    <text evidence="3">The sequence shown here is derived from an EMBL/GenBank/DDBJ whole genome shotgun (WGS) entry which is preliminary data.</text>
</comment>
<evidence type="ECO:0000259" key="2">
    <source>
        <dbReference type="PROSITE" id="PS50994"/>
    </source>
</evidence>
<gene>
    <name evidence="3" type="ORF">H2Z84_12950</name>
</gene>
<protein>
    <submittedName>
        <fullName evidence="3">Transposase</fullName>
    </submittedName>
</protein>
<dbReference type="EMBL" id="JACERN010000033">
    <property type="protein sequence ID" value="MBA4709282.1"/>
    <property type="molecule type" value="Genomic_DNA"/>
</dbReference>
<dbReference type="InterPro" id="IPR001584">
    <property type="entry name" value="Integrase_cat-core"/>
</dbReference>
<dbReference type="InterPro" id="IPR015378">
    <property type="entry name" value="Transposase-like_Mu_C"/>
</dbReference>
<dbReference type="AlphaFoldDB" id="A0A838Y7F6"/>
<evidence type="ECO:0000313" key="4">
    <source>
        <dbReference type="Proteomes" id="UP000545606"/>
    </source>
</evidence>
<dbReference type="RefSeq" id="WP_181836344.1">
    <property type="nucleotide sequence ID" value="NZ_JACERN010000033.1"/>
</dbReference>
<dbReference type="Pfam" id="PF09299">
    <property type="entry name" value="Mu-transpos_C"/>
    <property type="match status" value="1"/>
</dbReference>
<dbReference type="GO" id="GO:0003676">
    <property type="term" value="F:nucleic acid binding"/>
    <property type="evidence" value="ECO:0007669"/>
    <property type="project" value="InterPro"/>
</dbReference>
<dbReference type="Proteomes" id="UP000545606">
    <property type="component" value="Unassembled WGS sequence"/>
</dbReference>
<dbReference type="InterPro" id="IPR036397">
    <property type="entry name" value="RNaseH_sf"/>
</dbReference>
<reference evidence="3 4" key="1">
    <citation type="submission" date="2020-07" db="EMBL/GenBank/DDBJ databases">
        <title>Draft genome sequence of violacein-producing bacteria and related species.</title>
        <authorList>
            <person name="Wilson H.S."/>
            <person name="De Leon M.E."/>
        </authorList>
    </citation>
    <scope>NUCLEOTIDE SEQUENCE [LARGE SCALE GENOMIC DNA]</scope>
    <source>
        <strain evidence="3 4">HSC-21Su07</strain>
    </source>
</reference>
<dbReference type="SUPFAM" id="SSF53098">
    <property type="entry name" value="Ribonuclease H-like"/>
    <property type="match status" value="1"/>
</dbReference>
<evidence type="ECO:0000256" key="1">
    <source>
        <dbReference type="SAM" id="MobiDB-lite"/>
    </source>
</evidence>
<keyword evidence="4" id="KW-1185">Reference proteome</keyword>
<feature type="region of interest" description="Disordered" evidence="1">
    <location>
        <begin position="597"/>
        <end position="625"/>
    </location>
</feature>
<dbReference type="GO" id="GO:0015074">
    <property type="term" value="P:DNA integration"/>
    <property type="evidence" value="ECO:0007669"/>
    <property type="project" value="InterPro"/>
</dbReference>
<name>A0A838Y7F6_9NEIS</name>
<dbReference type="InterPro" id="IPR012337">
    <property type="entry name" value="RNaseH-like_sf"/>
</dbReference>
<proteinExistence type="predicted"/>
<dbReference type="Gene3D" id="3.30.420.10">
    <property type="entry name" value="Ribonuclease H-like superfamily/Ribonuclease H"/>
    <property type="match status" value="1"/>
</dbReference>
<feature type="domain" description="Integrase catalytic" evidence="2">
    <location>
        <begin position="225"/>
        <end position="428"/>
    </location>
</feature>
<sequence>MNMPSALLQLQPGTAVVYQNRLHRITHVLDLDEVLLVDDETNQVSHAKVGALETVVGGTQSVARPDLVQVLDKDWEEAKRRYEIIRPLLDKADRSRQDVTERGKTCGLHTNTLYEWIRRYEDSHLLTSLLPRIRNDKGSTKLTPEVETIIQAVVESEYLTKQRKSQQKVCDEVRKRCLYAGLEPPHDNTVRNRLKLLTGEHVMAKRRGRKAADQAYSPIEGCFPGADWPLAVVQIDHTPLDIILVDDIDRRPVNKPWITLAIDVFSRMVVGFYVSFDPPGALSAGQCLASAILPKESWLAKHDIKGEWPCWGMPAKLHMDNAREFRGNMLKRACDQYGIDIEWRPVARPHFGGHIERLLGTFAKEIHTLPGTTFSNVRERGDYDSEGKAALTLTELEEWLVTFIVNVYHQRVHSSLNMPPMEKYRRGIFGTKDSPGRGLPARITDENRLRLDLMPYEERTVQDYGVVIDEIHYYHDVLRRWINAPDLVAPKYKRKFMFRRDPRDISTIWFYDPEVDLYYPIPYRDTSHPPISIWEMREAKRRAEADGRRHVDERALFAAYDRMREIEQNAQAKTTSVRRAAQRRKHHQEVIRPLPLPVAPVAEPVPPQPQTSPAILPFDEMDDLA</sequence>
<dbReference type="PROSITE" id="PS50994">
    <property type="entry name" value="INTEGRASE"/>
    <property type="match status" value="1"/>
</dbReference>
<accession>A0A838Y7F6</accession>
<organism evidence="3 4">
    <name type="scientific">Aquitalea aquatica</name>
    <dbReference type="NCBI Taxonomy" id="3044273"/>
    <lineage>
        <taxon>Bacteria</taxon>
        <taxon>Pseudomonadati</taxon>
        <taxon>Pseudomonadota</taxon>
        <taxon>Betaproteobacteria</taxon>
        <taxon>Neisseriales</taxon>
        <taxon>Chromobacteriaceae</taxon>
        <taxon>Aquitalea</taxon>
    </lineage>
</organism>